<dbReference type="Pfam" id="PF05368">
    <property type="entry name" value="NmrA"/>
    <property type="match status" value="1"/>
</dbReference>
<dbReference type="InterPro" id="IPR036291">
    <property type="entry name" value="NAD(P)-bd_dom_sf"/>
</dbReference>
<protein>
    <submittedName>
        <fullName evidence="2">Quinone oxidoreductase 2</fullName>
        <ecNumber evidence="2">1.6.5.2</ecNumber>
    </submittedName>
</protein>
<dbReference type="AlphaFoldDB" id="A0A5B9WEC9"/>
<gene>
    <name evidence="2" type="primary">qorB</name>
    <name evidence="2" type="ORF">OJF2_71930</name>
</gene>
<evidence type="ECO:0000313" key="3">
    <source>
        <dbReference type="Proteomes" id="UP000324233"/>
    </source>
</evidence>
<dbReference type="InterPro" id="IPR052718">
    <property type="entry name" value="NmrA-type_oxidoreductase"/>
</dbReference>
<evidence type="ECO:0000259" key="1">
    <source>
        <dbReference type="Pfam" id="PF05368"/>
    </source>
</evidence>
<proteinExistence type="predicted"/>
<dbReference type="Gene3D" id="3.90.25.10">
    <property type="entry name" value="UDP-galactose 4-epimerase, domain 1"/>
    <property type="match status" value="1"/>
</dbReference>
<sequence>MGKYLATGATGQLGGASVDFLLEKVPANRVAVLVRDPAKAARFKERGVEVVRGDYFDYRSLVDAFGVEKLLLIGAPALTDRAPQHENMMRAVKAAKPGLVVYVTLQRREGSGVVIREVSDVEPEAERALIDSGVGYIILRNSLYSGAFKPLLAPNYREKGVRAFGPEGKTTYADVADLAQANANLLVDPGRGDRIYNMNAGERLTFPDVARLLSEVEGRPVAYHSLPRQQLVDEMVAAGVPLRGAEFAMDFVNAIGQGEFSEPSDALEKILGRKPVTLKEAFRRDWKPA</sequence>
<dbReference type="SUPFAM" id="SSF51735">
    <property type="entry name" value="NAD(P)-binding Rossmann-fold domains"/>
    <property type="match status" value="1"/>
</dbReference>
<dbReference type="EC" id="1.6.5.2" evidence="2"/>
<dbReference type="EMBL" id="CP042997">
    <property type="protein sequence ID" value="QEH38589.1"/>
    <property type="molecule type" value="Genomic_DNA"/>
</dbReference>
<accession>A0A5B9WEC9</accession>
<keyword evidence="3" id="KW-1185">Reference proteome</keyword>
<keyword evidence="2" id="KW-0560">Oxidoreductase</keyword>
<dbReference type="Gene3D" id="3.40.50.720">
    <property type="entry name" value="NAD(P)-binding Rossmann-like Domain"/>
    <property type="match status" value="1"/>
</dbReference>
<organism evidence="2 3">
    <name type="scientific">Aquisphaera giovannonii</name>
    <dbReference type="NCBI Taxonomy" id="406548"/>
    <lineage>
        <taxon>Bacteria</taxon>
        <taxon>Pseudomonadati</taxon>
        <taxon>Planctomycetota</taxon>
        <taxon>Planctomycetia</taxon>
        <taxon>Isosphaerales</taxon>
        <taxon>Isosphaeraceae</taxon>
        <taxon>Aquisphaera</taxon>
    </lineage>
</organism>
<dbReference type="PANTHER" id="PTHR47129:SF1">
    <property type="entry name" value="NMRA-LIKE DOMAIN-CONTAINING PROTEIN"/>
    <property type="match status" value="1"/>
</dbReference>
<feature type="domain" description="NmrA-like" evidence="1">
    <location>
        <begin position="6"/>
        <end position="275"/>
    </location>
</feature>
<dbReference type="Proteomes" id="UP000324233">
    <property type="component" value="Chromosome"/>
</dbReference>
<name>A0A5B9WEC9_9BACT</name>
<dbReference type="GO" id="GO:0003955">
    <property type="term" value="F:NAD(P)H dehydrogenase (quinone) activity"/>
    <property type="evidence" value="ECO:0007669"/>
    <property type="project" value="UniProtKB-EC"/>
</dbReference>
<evidence type="ECO:0000313" key="2">
    <source>
        <dbReference type="EMBL" id="QEH38589.1"/>
    </source>
</evidence>
<dbReference type="OrthoDB" id="9780595at2"/>
<dbReference type="RefSeq" id="WP_148598019.1">
    <property type="nucleotide sequence ID" value="NZ_CP042997.1"/>
</dbReference>
<reference evidence="2 3" key="1">
    <citation type="submission" date="2019-08" db="EMBL/GenBank/DDBJ databases">
        <title>Deep-cultivation of Planctomycetes and their phenomic and genomic characterization uncovers novel biology.</title>
        <authorList>
            <person name="Wiegand S."/>
            <person name="Jogler M."/>
            <person name="Boedeker C."/>
            <person name="Pinto D."/>
            <person name="Vollmers J."/>
            <person name="Rivas-Marin E."/>
            <person name="Kohn T."/>
            <person name="Peeters S.H."/>
            <person name="Heuer A."/>
            <person name="Rast P."/>
            <person name="Oberbeckmann S."/>
            <person name="Bunk B."/>
            <person name="Jeske O."/>
            <person name="Meyerdierks A."/>
            <person name="Storesund J.E."/>
            <person name="Kallscheuer N."/>
            <person name="Luecker S."/>
            <person name="Lage O.M."/>
            <person name="Pohl T."/>
            <person name="Merkel B.J."/>
            <person name="Hornburger P."/>
            <person name="Mueller R.-W."/>
            <person name="Bruemmer F."/>
            <person name="Labrenz M."/>
            <person name="Spormann A.M."/>
            <person name="Op den Camp H."/>
            <person name="Overmann J."/>
            <person name="Amann R."/>
            <person name="Jetten M.S.M."/>
            <person name="Mascher T."/>
            <person name="Medema M.H."/>
            <person name="Devos D.P."/>
            <person name="Kaster A.-K."/>
            <person name="Ovreas L."/>
            <person name="Rohde M."/>
            <person name="Galperin M.Y."/>
            <person name="Jogler C."/>
        </authorList>
    </citation>
    <scope>NUCLEOTIDE SEQUENCE [LARGE SCALE GENOMIC DNA]</scope>
    <source>
        <strain evidence="2 3">OJF2</strain>
    </source>
</reference>
<dbReference type="InterPro" id="IPR008030">
    <property type="entry name" value="NmrA-like"/>
</dbReference>
<dbReference type="PANTHER" id="PTHR47129">
    <property type="entry name" value="QUINONE OXIDOREDUCTASE 2"/>
    <property type="match status" value="1"/>
</dbReference>
<dbReference type="KEGG" id="agv:OJF2_71930"/>